<feature type="compositionally biased region" description="Basic and acidic residues" evidence="1">
    <location>
        <begin position="305"/>
        <end position="317"/>
    </location>
</feature>
<comment type="caution">
    <text evidence="2">The sequence shown here is derived from an EMBL/GenBank/DDBJ whole genome shotgun (WGS) entry which is preliminary data.</text>
</comment>
<dbReference type="AlphaFoldDB" id="A0AAD7I6T3"/>
<evidence type="ECO:0000256" key="1">
    <source>
        <dbReference type="SAM" id="MobiDB-lite"/>
    </source>
</evidence>
<sequence length="339" mass="37304">MDVRQGNGPDPTPATLERKSGTLKTSMGTKRVRQGNCPEWTPAALERRSMGLETLMGTKRTCRTSTGTQRHSDVSRAAYVGTPAISRRVARALLAAAEFPTAWIYAPTPGRYSSASETGRHYLAAPSPRPPYTGLEHSNAAARPETVLRPILRVNPSLRASQQRPVLNPLLERPVPPPRPSPTIPPCQPADPARSTPLEPRPSSPTPAPQHPPPRHSTAQSTQQQSPGAPKSSRRIIRINNIRVRKRSHRFLPLWPSQQEFRATGYASLPADTLSYHATEPDLETKKNQHEPGDNAFVRNLPDNSVKDKPAVGDKEIQLQNDTHLTEPGSNIVRSMRPK</sequence>
<evidence type="ECO:0000313" key="3">
    <source>
        <dbReference type="Proteomes" id="UP001215280"/>
    </source>
</evidence>
<feature type="compositionally biased region" description="Basic and acidic residues" evidence="1">
    <location>
        <begin position="284"/>
        <end position="293"/>
    </location>
</feature>
<gene>
    <name evidence="2" type="ORF">DFH07DRAFT_966877</name>
</gene>
<accession>A0AAD7I6T3</accession>
<feature type="compositionally biased region" description="Low complexity" evidence="1">
    <location>
        <begin position="164"/>
        <end position="173"/>
    </location>
</feature>
<protein>
    <submittedName>
        <fullName evidence="2">Uncharacterized protein</fullName>
    </submittedName>
</protein>
<evidence type="ECO:0000313" key="2">
    <source>
        <dbReference type="EMBL" id="KAJ7736364.1"/>
    </source>
</evidence>
<feature type="compositionally biased region" description="Pro residues" evidence="1">
    <location>
        <begin position="174"/>
        <end position="189"/>
    </location>
</feature>
<name>A0AAD7I6T3_9AGAR</name>
<feature type="compositionally biased region" description="Pro residues" evidence="1">
    <location>
        <begin position="199"/>
        <end position="212"/>
    </location>
</feature>
<feature type="region of interest" description="Disordered" evidence="1">
    <location>
        <begin position="284"/>
        <end position="339"/>
    </location>
</feature>
<reference evidence="2" key="1">
    <citation type="submission" date="2023-03" db="EMBL/GenBank/DDBJ databases">
        <title>Massive genome expansion in bonnet fungi (Mycena s.s.) driven by repeated elements and novel gene families across ecological guilds.</title>
        <authorList>
            <consortium name="Lawrence Berkeley National Laboratory"/>
            <person name="Harder C.B."/>
            <person name="Miyauchi S."/>
            <person name="Viragh M."/>
            <person name="Kuo A."/>
            <person name="Thoen E."/>
            <person name="Andreopoulos B."/>
            <person name="Lu D."/>
            <person name="Skrede I."/>
            <person name="Drula E."/>
            <person name="Henrissat B."/>
            <person name="Morin E."/>
            <person name="Kohler A."/>
            <person name="Barry K."/>
            <person name="LaButti K."/>
            <person name="Morin E."/>
            <person name="Salamov A."/>
            <person name="Lipzen A."/>
            <person name="Mereny Z."/>
            <person name="Hegedus B."/>
            <person name="Baldrian P."/>
            <person name="Stursova M."/>
            <person name="Weitz H."/>
            <person name="Taylor A."/>
            <person name="Grigoriev I.V."/>
            <person name="Nagy L.G."/>
            <person name="Martin F."/>
            <person name="Kauserud H."/>
        </authorList>
    </citation>
    <scope>NUCLEOTIDE SEQUENCE</scope>
    <source>
        <strain evidence="2">CBHHK188m</strain>
    </source>
</reference>
<organism evidence="2 3">
    <name type="scientific">Mycena maculata</name>
    <dbReference type="NCBI Taxonomy" id="230809"/>
    <lineage>
        <taxon>Eukaryota</taxon>
        <taxon>Fungi</taxon>
        <taxon>Dikarya</taxon>
        <taxon>Basidiomycota</taxon>
        <taxon>Agaricomycotina</taxon>
        <taxon>Agaricomycetes</taxon>
        <taxon>Agaricomycetidae</taxon>
        <taxon>Agaricales</taxon>
        <taxon>Marasmiineae</taxon>
        <taxon>Mycenaceae</taxon>
        <taxon>Mycena</taxon>
    </lineage>
</organism>
<feature type="region of interest" description="Disordered" evidence="1">
    <location>
        <begin position="114"/>
        <end position="141"/>
    </location>
</feature>
<feature type="region of interest" description="Disordered" evidence="1">
    <location>
        <begin position="159"/>
        <end position="238"/>
    </location>
</feature>
<feature type="region of interest" description="Disordered" evidence="1">
    <location>
        <begin position="1"/>
        <end position="32"/>
    </location>
</feature>
<proteinExistence type="predicted"/>
<dbReference type="EMBL" id="JARJLG010000149">
    <property type="protein sequence ID" value="KAJ7736364.1"/>
    <property type="molecule type" value="Genomic_DNA"/>
</dbReference>
<dbReference type="Proteomes" id="UP001215280">
    <property type="component" value="Unassembled WGS sequence"/>
</dbReference>
<keyword evidence="3" id="KW-1185">Reference proteome</keyword>
<feature type="compositionally biased region" description="Polar residues" evidence="1">
    <location>
        <begin position="318"/>
        <end position="333"/>
    </location>
</feature>